<dbReference type="Gene3D" id="1.20.1250.20">
    <property type="entry name" value="MFS general substrate transporter like domains"/>
    <property type="match status" value="1"/>
</dbReference>
<organism evidence="6">
    <name type="scientific">marine sediment metagenome</name>
    <dbReference type="NCBI Taxonomy" id="412755"/>
    <lineage>
        <taxon>unclassified sequences</taxon>
        <taxon>metagenomes</taxon>
        <taxon>ecological metagenomes</taxon>
    </lineage>
</organism>
<proteinExistence type="predicted"/>
<evidence type="ECO:0000256" key="5">
    <source>
        <dbReference type="SAM" id="Phobius"/>
    </source>
</evidence>
<gene>
    <name evidence="6" type="ORF">LCGC14_3135230</name>
</gene>
<evidence type="ECO:0000256" key="4">
    <source>
        <dbReference type="ARBA" id="ARBA00023136"/>
    </source>
</evidence>
<dbReference type="GO" id="GO:0016020">
    <property type="term" value="C:membrane"/>
    <property type="evidence" value="ECO:0007669"/>
    <property type="project" value="UniProtKB-SubCell"/>
</dbReference>
<dbReference type="EMBL" id="LAZR01068552">
    <property type="protein sequence ID" value="KKK49421.1"/>
    <property type="molecule type" value="Genomic_DNA"/>
</dbReference>
<feature type="non-terminal residue" evidence="6">
    <location>
        <position position="172"/>
    </location>
</feature>
<dbReference type="InterPro" id="IPR051788">
    <property type="entry name" value="MFS_Transporter"/>
</dbReference>
<feature type="transmembrane region" description="Helical" evidence="5">
    <location>
        <begin position="44"/>
        <end position="63"/>
    </location>
</feature>
<reference evidence="6" key="1">
    <citation type="journal article" date="2015" name="Nature">
        <title>Complex archaea that bridge the gap between prokaryotes and eukaryotes.</title>
        <authorList>
            <person name="Spang A."/>
            <person name="Saw J.H."/>
            <person name="Jorgensen S.L."/>
            <person name="Zaremba-Niedzwiedzka K."/>
            <person name="Martijn J."/>
            <person name="Lind A.E."/>
            <person name="van Eijk R."/>
            <person name="Schleper C."/>
            <person name="Guy L."/>
            <person name="Ettema T.J."/>
        </authorList>
    </citation>
    <scope>NUCLEOTIDE SEQUENCE</scope>
</reference>
<evidence type="ECO:0000256" key="3">
    <source>
        <dbReference type="ARBA" id="ARBA00022989"/>
    </source>
</evidence>
<name>A0A0F8YMX9_9ZZZZ</name>
<evidence type="ECO:0008006" key="7">
    <source>
        <dbReference type="Google" id="ProtNLM"/>
    </source>
</evidence>
<dbReference type="AlphaFoldDB" id="A0A0F8YMX9"/>
<feature type="transmembrane region" description="Helical" evidence="5">
    <location>
        <begin position="70"/>
        <end position="89"/>
    </location>
</feature>
<dbReference type="PANTHER" id="PTHR23514:SF13">
    <property type="entry name" value="INNER MEMBRANE PROTEIN YBJJ"/>
    <property type="match status" value="1"/>
</dbReference>
<keyword evidence="3 5" id="KW-1133">Transmembrane helix</keyword>
<dbReference type="InterPro" id="IPR036259">
    <property type="entry name" value="MFS_trans_sf"/>
</dbReference>
<evidence type="ECO:0000256" key="1">
    <source>
        <dbReference type="ARBA" id="ARBA00004141"/>
    </source>
</evidence>
<comment type="subcellular location">
    <subcellularLocation>
        <location evidence="1">Membrane</location>
        <topology evidence="1">Multi-pass membrane protein</topology>
    </subcellularLocation>
</comment>
<dbReference type="PANTHER" id="PTHR23514">
    <property type="entry name" value="BYPASS OF STOP CODON PROTEIN 6"/>
    <property type="match status" value="1"/>
</dbReference>
<comment type="caution">
    <text evidence="6">The sequence shown here is derived from an EMBL/GenBank/DDBJ whole genome shotgun (WGS) entry which is preliminary data.</text>
</comment>
<feature type="transmembrane region" description="Helical" evidence="5">
    <location>
        <begin position="95"/>
        <end position="116"/>
    </location>
</feature>
<dbReference type="SUPFAM" id="SSF103473">
    <property type="entry name" value="MFS general substrate transporter"/>
    <property type="match status" value="1"/>
</dbReference>
<sequence length="172" mass="17301">MTLRAALSLSHAPARAFAAMGAVWGSFAATVPAIKAGLDAGDAAFGMALFCSALGLVLAMWLAPLTDARLGALALPLASAGLSIVFLGPVLAGNLVMFGAAMLLVGLCSGLTDVVMNARVSELEAAHDAPLMNLNHAMFSLAYMLGALLAGAVREAGLPMILPFAFFAVAGA</sequence>
<accession>A0A0F8YMX9</accession>
<protein>
    <recommendedName>
        <fullName evidence="7">Major facilitator superfamily (MFS) profile domain-containing protein</fullName>
    </recommendedName>
</protein>
<feature type="transmembrane region" description="Helical" evidence="5">
    <location>
        <begin position="137"/>
        <end position="153"/>
    </location>
</feature>
<evidence type="ECO:0000313" key="6">
    <source>
        <dbReference type="EMBL" id="KKK49421.1"/>
    </source>
</evidence>
<evidence type="ECO:0000256" key="2">
    <source>
        <dbReference type="ARBA" id="ARBA00022692"/>
    </source>
</evidence>
<keyword evidence="4 5" id="KW-0472">Membrane</keyword>
<keyword evidence="2 5" id="KW-0812">Transmembrane</keyword>